<dbReference type="AlphaFoldDB" id="X1KG34"/>
<feature type="non-terminal residue" evidence="1">
    <location>
        <position position="124"/>
    </location>
</feature>
<name>X1KG34_9ZZZZ</name>
<organism evidence="1">
    <name type="scientific">marine sediment metagenome</name>
    <dbReference type="NCBI Taxonomy" id="412755"/>
    <lineage>
        <taxon>unclassified sequences</taxon>
        <taxon>metagenomes</taxon>
        <taxon>ecological metagenomes</taxon>
    </lineage>
</organism>
<reference evidence="1" key="1">
    <citation type="journal article" date="2014" name="Front. Microbiol.">
        <title>High frequency of phylogenetically diverse reductive dehalogenase-homologous genes in deep subseafloor sedimentary metagenomes.</title>
        <authorList>
            <person name="Kawai M."/>
            <person name="Futagami T."/>
            <person name="Toyoda A."/>
            <person name="Takaki Y."/>
            <person name="Nishi S."/>
            <person name="Hori S."/>
            <person name="Arai W."/>
            <person name="Tsubouchi T."/>
            <person name="Morono Y."/>
            <person name="Uchiyama I."/>
            <person name="Ito T."/>
            <person name="Fujiyama A."/>
            <person name="Inagaki F."/>
            <person name="Takami H."/>
        </authorList>
    </citation>
    <scope>NUCLEOTIDE SEQUENCE</scope>
    <source>
        <strain evidence="1">Expedition CK06-06</strain>
    </source>
</reference>
<protein>
    <submittedName>
        <fullName evidence="1">Uncharacterized protein</fullName>
    </submittedName>
</protein>
<sequence length="124" mass="14121">MVYKSSSSVRQVISERYQEFQQQYKLERRKGEEISFLNYTISDYLIGLRVTLRGEEVVNPLIAFQTKFQHQIAILRSAQDRIDYILADIQGVLQSELFDNEIDAAGELLKKGHLRAAGALAGVT</sequence>
<evidence type="ECO:0000313" key="1">
    <source>
        <dbReference type="EMBL" id="GAH92590.1"/>
    </source>
</evidence>
<accession>X1KG34</accession>
<gene>
    <name evidence="1" type="ORF">S03H2_70309</name>
</gene>
<dbReference type="EMBL" id="BARU01046690">
    <property type="protein sequence ID" value="GAH92590.1"/>
    <property type="molecule type" value="Genomic_DNA"/>
</dbReference>
<comment type="caution">
    <text evidence="1">The sequence shown here is derived from an EMBL/GenBank/DDBJ whole genome shotgun (WGS) entry which is preliminary data.</text>
</comment>
<proteinExistence type="predicted"/>